<dbReference type="Pfam" id="PF01648">
    <property type="entry name" value="ACPS"/>
    <property type="match status" value="1"/>
</dbReference>
<feature type="binding site" evidence="12">
    <location>
        <position position="123"/>
    </location>
    <ligand>
        <name>CoA</name>
        <dbReference type="ChEBI" id="CHEBI:57287"/>
    </ligand>
</feature>
<keyword evidence="6" id="KW-0808">Transferase</keyword>
<comment type="catalytic activity">
    <reaction evidence="11">
        <text>apo-[peptidyl-carrier protein] + CoA = holo-[peptidyl-carrier protein] + adenosine 3',5'-bisphosphate + H(+)</text>
        <dbReference type="Rhea" id="RHEA:46228"/>
        <dbReference type="Rhea" id="RHEA-COMP:11479"/>
        <dbReference type="Rhea" id="RHEA-COMP:11480"/>
        <dbReference type="ChEBI" id="CHEBI:15378"/>
        <dbReference type="ChEBI" id="CHEBI:29999"/>
        <dbReference type="ChEBI" id="CHEBI:57287"/>
        <dbReference type="ChEBI" id="CHEBI:58343"/>
        <dbReference type="ChEBI" id="CHEBI:64479"/>
    </reaction>
</comment>
<name>A0A4Q7S901_9BURK</name>
<proteinExistence type="inferred from homology"/>
<dbReference type="Pfam" id="PF17837">
    <property type="entry name" value="4PPT_N"/>
    <property type="match status" value="1"/>
</dbReference>
<dbReference type="RefSeq" id="WP_198680178.1">
    <property type="nucleotide sequence ID" value="NZ_SGXM01000001.1"/>
</dbReference>
<evidence type="ECO:0000256" key="11">
    <source>
        <dbReference type="ARBA" id="ARBA00049191"/>
    </source>
</evidence>
<feature type="binding site" evidence="13">
    <location>
        <position position="125"/>
    </location>
    <ligand>
        <name>Mg(2+)</name>
        <dbReference type="ChEBI" id="CHEBI:18420"/>
    </ligand>
</feature>
<keyword evidence="7" id="KW-0259">Enterobactin biosynthesis</keyword>
<dbReference type="GO" id="GO:0000287">
    <property type="term" value="F:magnesium ion binding"/>
    <property type="evidence" value="ECO:0007669"/>
    <property type="project" value="InterPro"/>
</dbReference>
<keyword evidence="13" id="KW-0479">Metal-binding</keyword>
<feature type="domain" description="4'-phosphopantetheinyl transferase" evidence="14">
    <location>
        <begin position="120"/>
        <end position="206"/>
    </location>
</feature>
<keyword evidence="17" id="KW-1185">Reference proteome</keyword>
<comment type="catalytic activity">
    <reaction evidence="10">
        <text>apo-[aryl-carrier protein] + CoA = holo-[aryl-carrier protein] + adenosine 3',5'-bisphosphate + H(+)</text>
        <dbReference type="Rhea" id="RHEA:48404"/>
        <dbReference type="Rhea" id="RHEA-COMP:15903"/>
        <dbReference type="Rhea" id="RHEA-COMP:17557"/>
        <dbReference type="ChEBI" id="CHEBI:15378"/>
        <dbReference type="ChEBI" id="CHEBI:29999"/>
        <dbReference type="ChEBI" id="CHEBI:57287"/>
        <dbReference type="ChEBI" id="CHEBI:58343"/>
        <dbReference type="ChEBI" id="CHEBI:64479"/>
    </reaction>
</comment>
<dbReference type="PRINTS" id="PR01399">
    <property type="entry name" value="ENTSNTHTASED"/>
</dbReference>
<comment type="subunit">
    <text evidence="4">EntB, EntD, EntE, and EntF form a multienzyme complex called enterobactin synthase.</text>
</comment>
<evidence type="ECO:0000256" key="8">
    <source>
        <dbReference type="ARBA" id="ARBA00029894"/>
    </source>
</evidence>
<comment type="caution">
    <text evidence="16">The sequence shown here is derived from an EMBL/GenBank/DDBJ whole genome shotgun (WGS) entry which is preliminary data.</text>
</comment>
<protein>
    <recommendedName>
        <fullName evidence="5">Enterobactin synthase component D</fullName>
    </recommendedName>
    <alternativeName>
        <fullName evidence="8">4'-phosphopantetheinyl transferase EntD</fullName>
    </alternativeName>
    <alternativeName>
        <fullName evidence="9">Enterochelin synthase D</fullName>
    </alternativeName>
</protein>
<evidence type="ECO:0000313" key="16">
    <source>
        <dbReference type="EMBL" id="RZT42258.1"/>
    </source>
</evidence>
<dbReference type="GO" id="GO:0009366">
    <property type="term" value="C:enterobactin synthetase complex"/>
    <property type="evidence" value="ECO:0007669"/>
    <property type="project" value="InterPro"/>
</dbReference>
<feature type="binding site" evidence="12">
    <location>
        <position position="169"/>
    </location>
    <ligand>
        <name>CoA</name>
        <dbReference type="ChEBI" id="CHEBI:57287"/>
    </ligand>
</feature>
<dbReference type="UniPathway" id="UPA00017"/>
<dbReference type="InterPro" id="IPR037143">
    <property type="entry name" value="4-PPantetheinyl_Trfase_dom_sf"/>
</dbReference>
<dbReference type="Proteomes" id="UP000291078">
    <property type="component" value="Unassembled WGS sequence"/>
</dbReference>
<dbReference type="AlphaFoldDB" id="A0A4Q7S901"/>
<comment type="function">
    <text evidence="1">Involved in the biosynthesis of the siderophore enterobactin (enterochelin), which is a macrocyclic trimeric lactone of N-(2,3-dihydroxybenzoyl)-serine. The serine trilactone serves as a scaffolding for the three catechol functionalities that provide hexadentate coordination for the tightly ligated iron(2+) atoms. Plays an essential role in the assembly of the enterobactin by catalyzing the transfer of the 4'-phosphopantetheine (Ppant) moiety from coenzyme A to the apo-domains of both EntB (ArCP domain) and EntF (PCP domain) to yield their holo-forms which make them competent for the activation of 2,3-dihydroxybenzoate (DHB) and L-serine, respectively.</text>
</comment>
<evidence type="ECO:0000256" key="6">
    <source>
        <dbReference type="ARBA" id="ARBA00022679"/>
    </source>
</evidence>
<dbReference type="GO" id="GO:0005886">
    <property type="term" value="C:plasma membrane"/>
    <property type="evidence" value="ECO:0007669"/>
    <property type="project" value="TreeGrafter"/>
</dbReference>
<dbReference type="InterPro" id="IPR008278">
    <property type="entry name" value="4-PPantetheinyl_Trfase_dom"/>
</dbReference>
<comment type="pathway">
    <text evidence="2">Siderophore biosynthesis; enterobactin biosynthesis.</text>
</comment>
<dbReference type="SUPFAM" id="SSF56214">
    <property type="entry name" value="4'-phosphopantetheinyl transferase"/>
    <property type="match status" value="1"/>
</dbReference>
<comment type="cofactor">
    <cofactor evidence="13">
        <name>Mg(2+)</name>
        <dbReference type="ChEBI" id="CHEBI:18420"/>
    </cofactor>
</comment>
<dbReference type="Gene3D" id="3.90.470.20">
    <property type="entry name" value="4'-phosphopantetheinyl transferase domain"/>
    <property type="match status" value="1"/>
</dbReference>
<feature type="binding site" evidence="12">
    <location>
        <position position="173"/>
    </location>
    <ligand>
        <name>CoA</name>
        <dbReference type="ChEBI" id="CHEBI:57287"/>
    </ligand>
</feature>
<evidence type="ECO:0000256" key="2">
    <source>
        <dbReference type="ARBA" id="ARBA00004993"/>
    </source>
</evidence>
<dbReference type="PANTHER" id="PTHR38096">
    <property type="entry name" value="ENTEROBACTIN SYNTHASE COMPONENT D"/>
    <property type="match status" value="1"/>
</dbReference>
<evidence type="ECO:0000256" key="4">
    <source>
        <dbReference type="ARBA" id="ARBA00011503"/>
    </source>
</evidence>
<dbReference type="EMBL" id="SGXM01000001">
    <property type="protein sequence ID" value="RZT42258.1"/>
    <property type="molecule type" value="Genomic_DNA"/>
</dbReference>
<feature type="binding site" evidence="12">
    <location>
        <position position="54"/>
    </location>
    <ligand>
        <name>CoA</name>
        <dbReference type="ChEBI" id="CHEBI:57287"/>
    </ligand>
</feature>
<dbReference type="GO" id="GO:0008897">
    <property type="term" value="F:holo-[acyl-carrier-protein] synthase activity"/>
    <property type="evidence" value="ECO:0007669"/>
    <property type="project" value="InterPro"/>
</dbReference>
<organism evidence="16 17">
    <name type="scientific">Cupriavidus agavae</name>
    <dbReference type="NCBI Taxonomy" id="1001822"/>
    <lineage>
        <taxon>Bacteria</taxon>
        <taxon>Pseudomonadati</taxon>
        <taxon>Pseudomonadota</taxon>
        <taxon>Betaproteobacteria</taxon>
        <taxon>Burkholderiales</taxon>
        <taxon>Burkholderiaceae</taxon>
        <taxon>Cupriavidus</taxon>
    </lineage>
</organism>
<feature type="binding site" evidence="13">
    <location>
        <position position="123"/>
    </location>
    <ligand>
        <name>Mg(2+)</name>
        <dbReference type="ChEBI" id="CHEBI:18420"/>
    </ligand>
</feature>
<evidence type="ECO:0000256" key="9">
    <source>
        <dbReference type="ARBA" id="ARBA00031996"/>
    </source>
</evidence>
<dbReference type="InterPro" id="IPR003542">
    <property type="entry name" value="Enbac_synth_compD-like"/>
</dbReference>
<keyword evidence="13" id="KW-0460">Magnesium</keyword>
<evidence type="ECO:0000313" key="17">
    <source>
        <dbReference type="Proteomes" id="UP000291078"/>
    </source>
</evidence>
<gene>
    <name evidence="16" type="ORF">EV147_1281</name>
</gene>
<feature type="domain" description="4'-phosphopantetheinyl transferase N-terminal" evidence="15">
    <location>
        <begin position="50"/>
        <end position="109"/>
    </location>
</feature>
<evidence type="ECO:0000256" key="13">
    <source>
        <dbReference type="PIRSR" id="PIRSR603542-2"/>
    </source>
</evidence>
<dbReference type="GO" id="GO:0009239">
    <property type="term" value="P:enterobactin biosynthetic process"/>
    <property type="evidence" value="ECO:0007669"/>
    <property type="project" value="UniProtKB-UniPathway"/>
</dbReference>
<feature type="binding site" evidence="12">
    <location>
        <begin position="98"/>
        <end position="99"/>
    </location>
    <ligand>
        <name>CoA</name>
        <dbReference type="ChEBI" id="CHEBI:57287"/>
    </ligand>
</feature>
<evidence type="ECO:0000259" key="15">
    <source>
        <dbReference type="Pfam" id="PF17837"/>
    </source>
</evidence>
<reference evidence="16 17" key="1">
    <citation type="journal article" date="2015" name="Stand. Genomic Sci.">
        <title>Genomic Encyclopedia of Bacterial and Archaeal Type Strains, Phase III: the genomes of soil and plant-associated and newly described type strains.</title>
        <authorList>
            <person name="Whitman W.B."/>
            <person name="Woyke T."/>
            <person name="Klenk H.P."/>
            <person name="Zhou Y."/>
            <person name="Lilburn T.G."/>
            <person name="Beck B.J."/>
            <person name="De Vos P."/>
            <person name="Vandamme P."/>
            <person name="Eisen J.A."/>
            <person name="Garrity G."/>
            <person name="Hugenholtz P."/>
            <person name="Kyrpides N.C."/>
        </authorList>
    </citation>
    <scope>NUCLEOTIDE SEQUENCE [LARGE SCALE GENOMIC DNA]</scope>
    <source>
        <strain evidence="16 17">ASC-9842</strain>
    </source>
</reference>
<feature type="binding site" evidence="12">
    <location>
        <position position="62"/>
    </location>
    <ligand>
        <name>CoA</name>
        <dbReference type="ChEBI" id="CHEBI:57287"/>
    </ligand>
</feature>
<accession>A0A4Q7S901</accession>
<evidence type="ECO:0000259" key="14">
    <source>
        <dbReference type="Pfam" id="PF01648"/>
    </source>
</evidence>
<evidence type="ECO:0000256" key="1">
    <source>
        <dbReference type="ARBA" id="ARBA00003937"/>
    </source>
</evidence>
<sequence>MSDEASRFDTEALRAALGLPQAVWLHAVAWRAGGAEPFAGEPLPVDLYGASPRRQAQFRAGRYCARHALAQAVAGLMAPARGPDGLPVWPDGWTGSISHTSDRAVAVAARQDGSGAMFALGVDVEQWLAPDRADEIADMVALPDDIAVLAASLCRPRADAVTLLFSAKESLYKALYPTVCRFFDFSAARLAGSAPGTLSLALTCDWHERWPAGTVFEVQYALTPDEVVTAVCLG</sequence>
<evidence type="ECO:0000256" key="3">
    <source>
        <dbReference type="ARBA" id="ARBA00008342"/>
    </source>
</evidence>
<comment type="similarity">
    <text evidence="3">Belongs to the P-Pant transferase superfamily. EntD family.</text>
</comment>
<evidence type="ECO:0000256" key="10">
    <source>
        <dbReference type="ARBA" id="ARBA00049176"/>
    </source>
</evidence>
<dbReference type="InterPro" id="IPR041354">
    <property type="entry name" value="4PPT_N"/>
</dbReference>
<evidence type="ECO:0000256" key="7">
    <source>
        <dbReference type="ARBA" id="ARBA00023191"/>
    </source>
</evidence>
<dbReference type="PANTHER" id="PTHR38096:SF1">
    <property type="entry name" value="ENTEROBACTIN SYNTHASE COMPONENT D"/>
    <property type="match status" value="1"/>
</dbReference>
<evidence type="ECO:0000256" key="5">
    <source>
        <dbReference type="ARBA" id="ARBA00019087"/>
    </source>
</evidence>
<evidence type="ECO:0000256" key="12">
    <source>
        <dbReference type="PIRSR" id="PIRSR603542-1"/>
    </source>
</evidence>